<protein>
    <submittedName>
        <fullName evidence="1">Uncharacterized protein</fullName>
    </submittedName>
</protein>
<dbReference type="Proteomes" id="UP000189545">
    <property type="component" value="Chromosome"/>
</dbReference>
<dbReference type="OrthoDB" id="7067148at2"/>
<reference evidence="1 2" key="1">
    <citation type="submission" date="2016-03" db="EMBL/GenBank/DDBJ databases">
        <title>Complete genome sequence of Shewanella psychrophila WP2, a deep sea bacterium isolated from west Pacific sediment.</title>
        <authorList>
            <person name="Xu G."/>
            <person name="Jian H."/>
        </authorList>
    </citation>
    <scope>NUCLEOTIDE SEQUENCE [LARGE SCALE GENOMIC DNA]</scope>
    <source>
        <strain evidence="1 2">WP2</strain>
    </source>
</reference>
<sequence>MDVNPTSFKFNEEYEKFKELGHYVSDSKSYVSVFGEKANGNFTYVIYFWDLSEYEHIGEGFWSCIGSGGIYSSLFTVKSEAKRELCLISNLNITRI</sequence>
<organism evidence="1 2">
    <name type="scientific">Shewanella psychrophila</name>
    <dbReference type="NCBI Taxonomy" id="225848"/>
    <lineage>
        <taxon>Bacteria</taxon>
        <taxon>Pseudomonadati</taxon>
        <taxon>Pseudomonadota</taxon>
        <taxon>Gammaproteobacteria</taxon>
        <taxon>Alteromonadales</taxon>
        <taxon>Shewanellaceae</taxon>
        <taxon>Shewanella</taxon>
    </lineage>
</organism>
<dbReference type="RefSeq" id="WP_077751753.1">
    <property type="nucleotide sequence ID" value="NZ_CP014782.1"/>
</dbReference>
<gene>
    <name evidence="1" type="ORF">Sps_01269</name>
</gene>
<dbReference type="AlphaFoldDB" id="A0A1S6HLQ6"/>
<keyword evidence="2" id="KW-1185">Reference proteome</keyword>
<proteinExistence type="predicted"/>
<evidence type="ECO:0000313" key="2">
    <source>
        <dbReference type="Proteomes" id="UP000189545"/>
    </source>
</evidence>
<dbReference type="EMBL" id="CP014782">
    <property type="protein sequence ID" value="AQS36438.1"/>
    <property type="molecule type" value="Genomic_DNA"/>
</dbReference>
<dbReference type="KEGG" id="spsw:Sps_01269"/>
<accession>A0A1S6HLQ6</accession>
<evidence type="ECO:0000313" key="1">
    <source>
        <dbReference type="EMBL" id="AQS36438.1"/>
    </source>
</evidence>
<name>A0A1S6HLQ6_9GAMM</name>